<sequence>MVTPVSGYFLAVNEDTVSVISFQTDLQYSILIGFVASIPTDREMIDGKAFFGSIITPVKIHPWIYTPYCGSVFKLLILEVFGFITSLGESGIGK</sequence>
<organism evidence="1">
    <name type="scientific">bioreactor metagenome</name>
    <dbReference type="NCBI Taxonomy" id="1076179"/>
    <lineage>
        <taxon>unclassified sequences</taxon>
        <taxon>metagenomes</taxon>
        <taxon>ecological metagenomes</taxon>
    </lineage>
</organism>
<accession>A0A645DNC8</accession>
<comment type="caution">
    <text evidence="1">The sequence shown here is derived from an EMBL/GenBank/DDBJ whole genome shotgun (WGS) entry which is preliminary data.</text>
</comment>
<proteinExistence type="predicted"/>
<dbReference type="AlphaFoldDB" id="A0A645DNC8"/>
<gene>
    <name evidence="1" type="ORF">SDC9_137729</name>
</gene>
<protein>
    <submittedName>
        <fullName evidence="1">Uncharacterized protein</fullName>
    </submittedName>
</protein>
<reference evidence="1" key="1">
    <citation type="submission" date="2019-08" db="EMBL/GenBank/DDBJ databases">
        <authorList>
            <person name="Kucharzyk K."/>
            <person name="Murdoch R.W."/>
            <person name="Higgins S."/>
            <person name="Loffler F."/>
        </authorList>
    </citation>
    <scope>NUCLEOTIDE SEQUENCE</scope>
</reference>
<name>A0A645DNC8_9ZZZZ</name>
<evidence type="ECO:0000313" key="1">
    <source>
        <dbReference type="EMBL" id="MPM90608.1"/>
    </source>
</evidence>
<dbReference type="EMBL" id="VSSQ01037820">
    <property type="protein sequence ID" value="MPM90608.1"/>
    <property type="molecule type" value="Genomic_DNA"/>
</dbReference>